<comment type="caution">
    <text evidence="2">The sequence shown here is derived from an EMBL/GenBank/DDBJ whole genome shotgun (WGS) entry which is preliminary data.</text>
</comment>
<evidence type="ECO:0008006" key="4">
    <source>
        <dbReference type="Google" id="ProtNLM"/>
    </source>
</evidence>
<feature type="chain" id="PRO_5045673962" description="Mce-associated membrane protein" evidence="1">
    <location>
        <begin position="18"/>
        <end position="161"/>
    </location>
</feature>
<reference evidence="2 3" key="1">
    <citation type="journal article" date="2019" name="Int. J. Syst. Evol. Microbiol.">
        <title>The Global Catalogue of Microorganisms (GCM) 10K type strain sequencing project: providing services to taxonomists for standard genome sequencing and annotation.</title>
        <authorList>
            <consortium name="The Broad Institute Genomics Platform"/>
            <consortium name="The Broad Institute Genome Sequencing Center for Infectious Disease"/>
            <person name="Wu L."/>
            <person name="Ma J."/>
        </authorList>
    </citation>
    <scope>NUCLEOTIDE SEQUENCE [LARGE SCALE GENOMIC DNA]</scope>
    <source>
        <strain evidence="2 3">JCM 14234</strain>
    </source>
</reference>
<name>A0ABN3YCI1_9ACTN</name>
<proteinExistence type="predicted"/>
<organism evidence="2 3">
    <name type="scientific">Gordonia defluvii</name>
    <dbReference type="NCBI Taxonomy" id="283718"/>
    <lineage>
        <taxon>Bacteria</taxon>
        <taxon>Bacillati</taxon>
        <taxon>Actinomycetota</taxon>
        <taxon>Actinomycetes</taxon>
        <taxon>Mycobacteriales</taxon>
        <taxon>Gordoniaceae</taxon>
        <taxon>Gordonia</taxon>
    </lineage>
</organism>
<dbReference type="Proteomes" id="UP001501035">
    <property type="component" value="Unassembled WGS sequence"/>
</dbReference>
<feature type="signal peptide" evidence="1">
    <location>
        <begin position="1"/>
        <end position="17"/>
    </location>
</feature>
<accession>A0ABN3YCI1</accession>
<evidence type="ECO:0000313" key="3">
    <source>
        <dbReference type="Proteomes" id="UP001501035"/>
    </source>
</evidence>
<keyword evidence="1" id="KW-0732">Signal</keyword>
<sequence>MAIIASTFLVLSLIANAALGALWLHDRSAASDAAALRNNAHAEKVAMNYAVGMTTMDYHDLTAWKDWINSANTTPKVKQQLRGTVSTMEQLAVEQQMVSTATPIAASVSSAQNGVYVVNAVIQAKATNKLTPNGNTSQMTLKVTVDKNQNWLILDATTIGS</sequence>
<protein>
    <recommendedName>
        <fullName evidence="4">Mce-associated membrane protein</fullName>
    </recommendedName>
</protein>
<dbReference type="EMBL" id="BAAAVS010000002">
    <property type="protein sequence ID" value="GAA3025558.1"/>
    <property type="molecule type" value="Genomic_DNA"/>
</dbReference>
<gene>
    <name evidence="2" type="ORF">GCM10010528_04330</name>
</gene>
<evidence type="ECO:0000256" key="1">
    <source>
        <dbReference type="SAM" id="SignalP"/>
    </source>
</evidence>
<evidence type="ECO:0000313" key="2">
    <source>
        <dbReference type="EMBL" id="GAA3025558.1"/>
    </source>
</evidence>
<keyword evidence="3" id="KW-1185">Reference proteome</keyword>